<feature type="region of interest" description="Disordered" evidence="1">
    <location>
        <begin position="32"/>
        <end position="59"/>
    </location>
</feature>
<evidence type="ECO:0000256" key="1">
    <source>
        <dbReference type="SAM" id="MobiDB-lite"/>
    </source>
</evidence>
<dbReference type="AlphaFoldDB" id="C4J6C1"/>
<feature type="compositionally biased region" description="Low complexity" evidence="1">
    <location>
        <begin position="34"/>
        <end position="59"/>
    </location>
</feature>
<accession>C4J6C1</accession>
<name>C4J6C1_MAIZE</name>
<organism evidence="2">
    <name type="scientific">Zea mays</name>
    <name type="common">Maize</name>
    <dbReference type="NCBI Taxonomy" id="4577"/>
    <lineage>
        <taxon>Eukaryota</taxon>
        <taxon>Viridiplantae</taxon>
        <taxon>Streptophyta</taxon>
        <taxon>Embryophyta</taxon>
        <taxon>Tracheophyta</taxon>
        <taxon>Spermatophyta</taxon>
        <taxon>Magnoliopsida</taxon>
        <taxon>Liliopsida</taxon>
        <taxon>Poales</taxon>
        <taxon>Poaceae</taxon>
        <taxon>PACMAD clade</taxon>
        <taxon>Panicoideae</taxon>
        <taxon>Andropogonodae</taxon>
        <taxon>Andropogoneae</taxon>
        <taxon>Tripsacinae</taxon>
        <taxon>Zea</taxon>
    </lineage>
</organism>
<protein>
    <submittedName>
        <fullName evidence="2">Uncharacterized protein</fullName>
    </submittedName>
</protein>
<evidence type="ECO:0000313" key="2">
    <source>
        <dbReference type="EMBL" id="ACR36721.1"/>
    </source>
</evidence>
<proteinExistence type="evidence at transcript level"/>
<reference evidence="2" key="1">
    <citation type="journal article" date="2009" name="PLoS Genet.">
        <title>Sequencing, mapping, and analysis of 27,455 maize full-length cDNAs.</title>
        <authorList>
            <person name="Soderlund C."/>
            <person name="Descour A."/>
            <person name="Kudrna D."/>
            <person name="Bomhoff M."/>
            <person name="Boyd L."/>
            <person name="Currie J."/>
            <person name="Angelova A."/>
            <person name="Collura K."/>
            <person name="Wissotski M."/>
            <person name="Ashley E."/>
            <person name="Morrow D."/>
            <person name="Fernandes J."/>
            <person name="Walbot V."/>
            <person name="Yu Y."/>
        </authorList>
    </citation>
    <scope>NUCLEOTIDE SEQUENCE</scope>
    <source>
        <strain evidence="2">B73</strain>
    </source>
</reference>
<reference evidence="2" key="2">
    <citation type="submission" date="2012-06" db="EMBL/GenBank/DDBJ databases">
        <authorList>
            <person name="Yu Y."/>
            <person name="Currie J."/>
            <person name="Lomeli R."/>
            <person name="Angelova A."/>
            <person name="Collura K."/>
            <person name="Wissotski M."/>
            <person name="Campos D."/>
            <person name="Kudrna D."/>
            <person name="Golser W."/>
            <person name="Ashely E."/>
            <person name="Descour A."/>
            <person name="Fernandes J."/>
            <person name="Soderlund C."/>
            <person name="Walbot V."/>
        </authorList>
    </citation>
    <scope>NUCLEOTIDE SEQUENCE</scope>
    <source>
        <strain evidence="2">B73</strain>
    </source>
</reference>
<sequence>MPGCSTIRAITHSSRIATVSVPRKIISQRTAIMSESDSFSSPSSPSKTSTKSPAAAGSPMASSFLCLCSSMILATNTLTLPTRLLHRLLTPCRSSHLSSGRWSPQLNMPSRSYPSFTISSSSAPSGLAAS</sequence>
<dbReference type="EMBL" id="BT086368">
    <property type="protein sequence ID" value="ACR36721.1"/>
    <property type="molecule type" value="mRNA"/>
</dbReference>